<keyword evidence="11" id="KW-1185">Reference proteome</keyword>
<dbReference type="PANTHER" id="PTHR10807">
    <property type="entry name" value="MYOTUBULARIN-RELATED"/>
    <property type="match status" value="1"/>
</dbReference>
<feature type="region of interest" description="Disordered" evidence="6">
    <location>
        <begin position="466"/>
        <end position="516"/>
    </location>
</feature>
<feature type="region of interest" description="Disordered" evidence="6">
    <location>
        <begin position="1708"/>
        <end position="1727"/>
    </location>
</feature>
<dbReference type="InterPro" id="IPR001611">
    <property type="entry name" value="Leu-rich_rpt"/>
</dbReference>
<feature type="compositionally biased region" description="Acidic residues" evidence="6">
    <location>
        <begin position="503"/>
        <end position="513"/>
    </location>
</feature>
<dbReference type="Proteomes" id="UP000011083">
    <property type="component" value="Unassembled WGS sequence"/>
</dbReference>
<feature type="compositionally biased region" description="Low complexity" evidence="6">
    <location>
        <begin position="1329"/>
        <end position="1348"/>
    </location>
</feature>
<dbReference type="PROSITE" id="PS50018">
    <property type="entry name" value="RAS_GTPASE_ACTIV_2"/>
    <property type="match status" value="1"/>
</dbReference>
<evidence type="ECO:0000259" key="9">
    <source>
        <dbReference type="PROSITE" id="PS51424"/>
    </source>
</evidence>
<keyword evidence="10" id="KW-0808">Transferase</keyword>
<feature type="domain" description="Ras-GAP" evidence="7">
    <location>
        <begin position="1958"/>
        <end position="2122"/>
    </location>
</feature>
<feature type="compositionally biased region" description="Basic and acidic residues" evidence="6">
    <location>
        <begin position="1005"/>
        <end position="1014"/>
    </location>
</feature>
<evidence type="ECO:0000256" key="6">
    <source>
        <dbReference type="SAM" id="MobiDB-lite"/>
    </source>
</evidence>
<dbReference type="GO" id="GO:0000166">
    <property type="term" value="F:nucleotide binding"/>
    <property type="evidence" value="ECO:0007669"/>
    <property type="project" value="UniProtKB-KW"/>
</dbReference>
<dbReference type="Gene3D" id="3.80.10.10">
    <property type="entry name" value="Ribonuclease Inhibitor"/>
    <property type="match status" value="2"/>
</dbReference>
<dbReference type="GO" id="GO:0016020">
    <property type="term" value="C:membrane"/>
    <property type="evidence" value="ECO:0007669"/>
    <property type="project" value="TreeGrafter"/>
</dbReference>
<dbReference type="GO" id="GO:0004438">
    <property type="term" value="F:phosphatidylinositol-3-phosphate phosphatase activity"/>
    <property type="evidence" value="ECO:0007669"/>
    <property type="project" value="TreeGrafter"/>
</dbReference>
<gene>
    <name evidence="10" type="ORF">ACA1_209890</name>
</gene>
<proteinExistence type="inferred from homology"/>
<dbReference type="InterPro" id="IPR008936">
    <property type="entry name" value="Rho_GTPase_activation_prot"/>
</dbReference>
<dbReference type="InterPro" id="IPR032675">
    <property type="entry name" value="LRR_dom_sf"/>
</dbReference>
<evidence type="ECO:0000256" key="3">
    <source>
        <dbReference type="ARBA" id="ARBA00022614"/>
    </source>
</evidence>
<dbReference type="GO" id="GO:0016301">
    <property type="term" value="F:kinase activity"/>
    <property type="evidence" value="ECO:0007669"/>
    <property type="project" value="UniProtKB-KW"/>
</dbReference>
<evidence type="ECO:0000256" key="4">
    <source>
        <dbReference type="ARBA" id="ARBA00022737"/>
    </source>
</evidence>
<dbReference type="InterPro" id="IPR027417">
    <property type="entry name" value="P-loop_NTPase"/>
</dbReference>
<dbReference type="PANTHER" id="PTHR10807:SF128">
    <property type="entry name" value="PHOSPHATIDYLINOSITOL-3,5-BISPHOSPHATE 3-PHOSPHATASE"/>
    <property type="match status" value="1"/>
</dbReference>
<dbReference type="EMBL" id="KB007966">
    <property type="protein sequence ID" value="ELR18012.1"/>
    <property type="molecule type" value="Genomic_DNA"/>
</dbReference>
<dbReference type="SUPFAM" id="SSF50729">
    <property type="entry name" value="PH domain-like"/>
    <property type="match status" value="1"/>
</dbReference>
<dbReference type="GeneID" id="14918743"/>
<dbReference type="Pfam" id="PF23598">
    <property type="entry name" value="LRR_14"/>
    <property type="match status" value="1"/>
</dbReference>
<dbReference type="Pfam" id="PF08477">
    <property type="entry name" value="Roc"/>
    <property type="match status" value="1"/>
</dbReference>
<comment type="similarity">
    <text evidence="1">Belongs to the protein-tyrosine phosphatase family. Non-receptor class myotubularin subfamily.</text>
</comment>
<feature type="region of interest" description="Disordered" evidence="6">
    <location>
        <begin position="1151"/>
        <end position="1206"/>
    </location>
</feature>
<feature type="domain" description="Roc" evidence="9">
    <location>
        <begin position="1242"/>
        <end position="1512"/>
    </location>
</feature>
<dbReference type="OrthoDB" id="1668230at2759"/>
<feature type="compositionally biased region" description="Basic residues" evidence="6">
    <location>
        <begin position="986"/>
        <end position="1004"/>
    </location>
</feature>
<dbReference type="SUPFAM" id="SSF52799">
    <property type="entry name" value="(Phosphotyrosine protein) phosphatases II"/>
    <property type="match status" value="2"/>
</dbReference>
<dbReference type="InterPro" id="IPR029021">
    <property type="entry name" value="Prot-tyrosine_phosphatase-like"/>
</dbReference>
<keyword evidence="2" id="KW-0343">GTPase activation</keyword>
<keyword evidence="3" id="KW-0433">Leucine-rich repeat</keyword>
<dbReference type="Gene3D" id="2.30.29.30">
    <property type="entry name" value="Pleckstrin-homology domain (PH domain)/Phosphotyrosine-binding domain (PTB)"/>
    <property type="match status" value="1"/>
</dbReference>
<feature type="region of interest" description="Disordered" evidence="6">
    <location>
        <begin position="1328"/>
        <end position="1356"/>
    </location>
</feature>
<dbReference type="InterPro" id="IPR011993">
    <property type="entry name" value="PH-like_dom_sf"/>
</dbReference>
<dbReference type="KEGG" id="acan:ACA1_209890"/>
<dbReference type="InterPro" id="IPR010569">
    <property type="entry name" value="Myotubularin-like_Pase_dom"/>
</dbReference>
<feature type="compositionally biased region" description="Basic and acidic residues" evidence="6">
    <location>
        <begin position="974"/>
        <end position="985"/>
    </location>
</feature>
<dbReference type="SMART" id="SM00369">
    <property type="entry name" value="LRR_TYP"/>
    <property type="match status" value="8"/>
</dbReference>
<evidence type="ECO:0000256" key="1">
    <source>
        <dbReference type="ARBA" id="ARBA00007471"/>
    </source>
</evidence>
<dbReference type="GO" id="GO:0046856">
    <property type="term" value="P:phosphatidylinositol dephosphorylation"/>
    <property type="evidence" value="ECO:0007669"/>
    <property type="project" value="TreeGrafter"/>
</dbReference>
<keyword evidence="5" id="KW-0547">Nucleotide-binding</keyword>
<evidence type="ECO:0000259" key="8">
    <source>
        <dbReference type="PROSITE" id="PS51339"/>
    </source>
</evidence>
<feature type="compositionally biased region" description="Polar residues" evidence="6">
    <location>
        <begin position="1298"/>
        <end position="1308"/>
    </location>
</feature>
<evidence type="ECO:0000259" key="7">
    <source>
        <dbReference type="PROSITE" id="PS50018"/>
    </source>
</evidence>
<dbReference type="InterPro" id="IPR001936">
    <property type="entry name" value="RasGAP_dom"/>
</dbReference>
<feature type="region of interest" description="Disordered" evidence="6">
    <location>
        <begin position="930"/>
        <end position="1014"/>
    </location>
</feature>
<dbReference type="SUPFAM" id="SSF52058">
    <property type="entry name" value="L domain-like"/>
    <property type="match status" value="1"/>
</dbReference>
<dbReference type="InterPro" id="IPR003591">
    <property type="entry name" value="Leu-rich_rpt_typical-subtyp"/>
</dbReference>
<dbReference type="Pfam" id="PF06602">
    <property type="entry name" value="Myotub-related"/>
    <property type="match status" value="2"/>
</dbReference>
<dbReference type="Pfam" id="PF00616">
    <property type="entry name" value="RasGAP"/>
    <property type="match status" value="1"/>
</dbReference>
<dbReference type="VEuPathDB" id="AmoebaDB:ACA1_209890"/>
<dbReference type="PROSITE" id="PS51450">
    <property type="entry name" value="LRR"/>
    <property type="match status" value="2"/>
</dbReference>
<feature type="compositionally biased region" description="Low complexity" evidence="6">
    <location>
        <begin position="311"/>
        <end position="320"/>
    </location>
</feature>
<evidence type="ECO:0000313" key="10">
    <source>
        <dbReference type="EMBL" id="ELR18012.1"/>
    </source>
</evidence>
<feature type="compositionally biased region" description="Gly residues" evidence="6">
    <location>
        <begin position="1190"/>
        <end position="1201"/>
    </location>
</feature>
<evidence type="ECO:0000256" key="5">
    <source>
        <dbReference type="ARBA" id="ARBA00022741"/>
    </source>
</evidence>
<keyword evidence="4" id="KW-0677">Repeat</keyword>
<dbReference type="SUPFAM" id="SSF48350">
    <property type="entry name" value="GTPase activation domain, GAP"/>
    <property type="match status" value="1"/>
</dbReference>
<evidence type="ECO:0000256" key="2">
    <source>
        <dbReference type="ARBA" id="ARBA00022468"/>
    </source>
</evidence>
<dbReference type="PROSITE" id="PS51339">
    <property type="entry name" value="PPASE_MYOTUBULARIN"/>
    <property type="match status" value="1"/>
</dbReference>
<keyword evidence="10" id="KW-0418">Kinase</keyword>
<feature type="region of interest" description="Disordered" evidence="6">
    <location>
        <begin position="300"/>
        <end position="322"/>
    </location>
</feature>
<dbReference type="RefSeq" id="XP_004340029.1">
    <property type="nucleotide sequence ID" value="XM_004339981.1"/>
</dbReference>
<dbReference type="PROSITE" id="PS51424">
    <property type="entry name" value="ROC"/>
    <property type="match status" value="1"/>
</dbReference>
<dbReference type="Gene3D" id="3.40.50.300">
    <property type="entry name" value="P-loop containing nucleotide triphosphate hydrolases"/>
    <property type="match status" value="1"/>
</dbReference>
<feature type="region of interest" description="Disordered" evidence="6">
    <location>
        <begin position="1283"/>
        <end position="1308"/>
    </location>
</feature>
<protein>
    <submittedName>
        <fullName evidence="10">ROCO family protein kinase, putative</fullName>
    </submittedName>
</protein>
<feature type="compositionally biased region" description="Low complexity" evidence="6">
    <location>
        <begin position="468"/>
        <end position="493"/>
    </location>
</feature>
<dbReference type="InterPro" id="IPR020859">
    <property type="entry name" value="ROC"/>
</dbReference>
<dbReference type="SUPFAM" id="SSF52540">
    <property type="entry name" value="P-loop containing nucleoside triphosphate hydrolases"/>
    <property type="match status" value="1"/>
</dbReference>
<accession>L8GYH9</accession>
<sequence>MQYSSVQKELQLFLGGEKLVVQNGEKVTYQFLIGSSIKKESKGHCRMWITNYRLLFCGKNDSQNAISVPLTCILQIEELKHTTTNPYGGVLMVCKDFRTMVVLFTKENSFKPTLKVLKKTIPKKMTDLFCYKSLEVRFKNLPTYLDGWFVYNMQEEFYNRQKVSDKVWSITPANSDYKLNENLSGSFVVPADLVKTVKDSDLKKKLKNSLLTLSWMHPGSKGFLVRLDTVQSAKGKGKPKKDETDGEIEEAGQLQCLLNSLGSAKAKKKVYLLDTAGSPFLLQLKKAKVTDKERVRRPRVEWLDADDSDSGGDSSASMSSVREDVTEGEECFDYFIPETMDKKEGITEGTLGLPQLSAVRKSLLELRDGICTFHSLGDKVMRYRSKASGEINVKVFDPHTAQFATADVDSLRDGTASQGPQKDGEWMDQLQNSNWLQQIRHTLKASAVVLRLLAAGHSVVLKRLHNPSSSGVSQASGSTSAVVAATPSSSGSTELTTKKKAEEEAEEEEDDDDSGVHEGLYSLLSLVQLCSDPFYRTITGFAVLVEKEWMAYGYKYGQKFQKQKKPTDPLCATFLQFMDCVWQLWNSSPQSFEFNEDFLLFVIDSVYDSRFGTFLVENAREREEEKIKDKARILLAVSLWSFTNVNKEQFTNSYYASQAKPLTQSKNPPSKRGDAGAEDARGEAIVPRLAEVCLWNGYFLRWACQDALRQAVDAISAKSEVQYFAPLGGGVDSSFSAIGLHVVPKSINKLVSVAKEMDLSNNYLDSFSQELAKLTQLRKLCLADNYITTVPSALVVQMKYLTELDLSGNRLIALPPEVAALTMLKSLVVDENELTSLPRSISELVNLTHLSACGNRLKHSLPVAIAALGKLTNLLLDRNELVEVPAEIMQSLTKLKKLSLGNNHLAADGSSSELVAPGEPSVKGKKRLAFGVFQSRASPQRSRLKRSKKGKKDKDAGSGADSEGEGKRKGSFMDNKDTITKDGGKKGKKGNKGKKDKKGNKGKKGAKDDDSSLALSKRDATQTSFADLIAWTLGEKDITRLATFWNGLGGLTSLDLSSCALAFIPFEVFQLKKLARLQMASNSITVIPPEIENVASSLLELDLSKNYIMEIPPEIGFLRKLNKLNLRDNEITVLPPQVALLVNLVRDKPEATAGGGGVAQGRPDIARGARPGGSSTPTPDRRESLVGSASTGGGGGPGGKDGGARAPSFALDVEDIKYPPQEVMQKGQAHFLAYLKEQAFEGKEAMHHFKLMIVGSQNVGKSSLLRTLSAATDNNVTEVASTGSASVSAVPEGKELHGSSNTVSSGFGSATSNTLNLSGASTWNTAGVSNSARSTTATDTTDASTESSPMSSPRGSVTFCTDELLPTNDGIASIEEWSLDNVTLNGQKQSVQLSVWDFTGQESYWPLYQTFFDERALYLVVFSAVETDPTAHLQQWLDMITARCGKAASILLVGTKCDDPSITQIRMDKLRADLTARFAAKYAVRGVVFVSNTTNAGLADLKAAVDDEVSKDRRVAAQSEVPKSFLLLREMIIRERYYRTLPLMTWREWRAFAILAGIDTDDQLHAATAFLSEFGYVLQLQRPPAGAAGCDDILGRPLGRTVVLHPQWLANFMASLQLVKSKYAGASAAGTGLLSPSTLRAFLKLPHIWQVPPAFLLTLYHHLDLALLRFHSSGGGAKGGLPDDAEVILPALLPDRPAEPHFSFLPLVGRADDPDKREGKKKLKKKKGSRAEAKDDLVYGRFYFVQHLIDGFFARVMARVATYPIKILSFSRNSLLFDFNKERVLLEHFFAEGFITARMRAGEGETVTPDTAATQSNVPQSAIELLDAAIEEVVRGWEYAGVSVEPMVPCTSCLKGATYLNDIHLFPLYSLYKAALEGASTVACPRAASSHLEDGEQVSVGSMLPHVPLAAHIESGAAHSTLLGMGASLPTFKLLLDDAKNGYPMMVELLRLNTLEEERDNFYSGVVDFYMKMNKIEPLLHTAFNIEINSCPKDSSALLFRDESGAIRLLNAYMKRLGDGFLRYSIRPLLQNLLGYPYPLEIDSQRMEDPTKAAENVDKLIRISQLFVDHVCNSVHECPIGIRRLLKFVSEKVASKFSDMRLLSLGNLLFLRFLNPGVLTPNPGIPDGASYAP</sequence>
<feature type="domain" description="Myotubularin phosphatase" evidence="8">
    <location>
        <begin position="147"/>
        <end position="699"/>
    </location>
</feature>
<reference evidence="10 11" key="1">
    <citation type="journal article" date="2013" name="Genome Biol.">
        <title>Genome of Acanthamoeba castellanii highlights extensive lateral gene transfer and early evolution of tyrosine kinase signaling.</title>
        <authorList>
            <person name="Clarke M."/>
            <person name="Lohan A.J."/>
            <person name="Liu B."/>
            <person name="Lagkouvardos I."/>
            <person name="Roy S."/>
            <person name="Zafar N."/>
            <person name="Bertelli C."/>
            <person name="Schilde C."/>
            <person name="Kianianmomeni A."/>
            <person name="Burglin T.R."/>
            <person name="Frech C."/>
            <person name="Turcotte B."/>
            <person name="Kopec K.O."/>
            <person name="Synnott J.M."/>
            <person name="Choo C."/>
            <person name="Paponov I."/>
            <person name="Finkler A."/>
            <person name="Soon Heng Tan C."/>
            <person name="Hutchins A.P."/>
            <person name="Weinmeier T."/>
            <person name="Rattei T."/>
            <person name="Chu J.S."/>
            <person name="Gimenez G."/>
            <person name="Irimia M."/>
            <person name="Rigden D.J."/>
            <person name="Fitzpatrick D.A."/>
            <person name="Lorenzo-Morales J."/>
            <person name="Bateman A."/>
            <person name="Chiu C.H."/>
            <person name="Tang P."/>
            <person name="Hegemann P."/>
            <person name="Fromm H."/>
            <person name="Raoult D."/>
            <person name="Greub G."/>
            <person name="Miranda-Saavedra D."/>
            <person name="Chen N."/>
            <person name="Nash P."/>
            <person name="Ginger M.L."/>
            <person name="Horn M."/>
            <person name="Schaap P."/>
            <person name="Caler L."/>
            <person name="Loftus B."/>
        </authorList>
    </citation>
    <scope>NUCLEOTIDE SEQUENCE [LARGE SCALE GENOMIC DNA]</scope>
    <source>
        <strain evidence="10 11">Neff</strain>
    </source>
</reference>
<organism evidence="10 11">
    <name type="scientific">Acanthamoeba castellanii (strain ATCC 30010 / Neff)</name>
    <dbReference type="NCBI Taxonomy" id="1257118"/>
    <lineage>
        <taxon>Eukaryota</taxon>
        <taxon>Amoebozoa</taxon>
        <taxon>Discosea</taxon>
        <taxon>Longamoebia</taxon>
        <taxon>Centramoebida</taxon>
        <taxon>Acanthamoebidae</taxon>
        <taxon>Acanthamoeba</taxon>
    </lineage>
</organism>
<dbReference type="GO" id="GO:0005737">
    <property type="term" value="C:cytoplasm"/>
    <property type="evidence" value="ECO:0007669"/>
    <property type="project" value="TreeGrafter"/>
</dbReference>
<dbReference type="Gene3D" id="1.10.506.10">
    <property type="entry name" value="GTPase Activation - p120gap, domain 1"/>
    <property type="match status" value="1"/>
</dbReference>
<name>L8GYH9_ACACF</name>
<dbReference type="InterPro" id="IPR030564">
    <property type="entry name" value="Myotubularin"/>
</dbReference>
<evidence type="ECO:0000313" key="11">
    <source>
        <dbReference type="Proteomes" id="UP000011083"/>
    </source>
</evidence>
<feature type="compositionally biased region" description="Basic residues" evidence="6">
    <location>
        <begin position="942"/>
        <end position="951"/>
    </location>
</feature>
<dbReference type="InterPro" id="IPR055414">
    <property type="entry name" value="LRR_R13L4/SHOC2-like"/>
</dbReference>
<dbReference type="GO" id="GO:0005096">
    <property type="term" value="F:GTPase activator activity"/>
    <property type="evidence" value="ECO:0007669"/>
    <property type="project" value="UniProtKB-KW"/>
</dbReference>